<evidence type="ECO:0000313" key="5">
    <source>
        <dbReference type="Proteomes" id="UP000237073"/>
    </source>
</evidence>
<feature type="transmembrane region" description="Helical" evidence="1">
    <location>
        <begin position="70"/>
        <end position="87"/>
    </location>
</feature>
<dbReference type="Pfam" id="PF05360">
    <property type="entry name" value="YiaAB"/>
    <property type="match status" value="2"/>
</dbReference>
<protein>
    <recommendedName>
        <fullName evidence="2">YiaAB two helix domain-containing protein</fullName>
    </recommendedName>
</protein>
<feature type="transmembrane region" description="Helical" evidence="1">
    <location>
        <begin position="41"/>
        <end position="58"/>
    </location>
</feature>
<dbReference type="GO" id="GO:0005886">
    <property type="term" value="C:plasma membrane"/>
    <property type="evidence" value="ECO:0007669"/>
    <property type="project" value="TreeGrafter"/>
</dbReference>
<dbReference type="EMBL" id="PQGE01000007">
    <property type="protein sequence ID" value="POP45265.1"/>
    <property type="molecule type" value="Genomic_DNA"/>
</dbReference>
<dbReference type="EMBL" id="PQGD01000009">
    <property type="protein sequence ID" value="POP48548.1"/>
    <property type="molecule type" value="Genomic_DNA"/>
</dbReference>
<dbReference type="OrthoDB" id="6561911at2"/>
<keyword evidence="5" id="KW-1185">Reference proteome</keyword>
<dbReference type="Proteomes" id="UP000247005">
    <property type="component" value="Unassembled WGS sequence"/>
</dbReference>
<keyword evidence="1" id="KW-0812">Transmembrane</keyword>
<evidence type="ECO:0000313" key="3">
    <source>
        <dbReference type="EMBL" id="POP45265.1"/>
    </source>
</evidence>
<keyword evidence="1" id="KW-0472">Membrane</keyword>
<dbReference type="PANTHER" id="PTHR37290:SF2">
    <property type="entry name" value="INNER MEMBRANE PROTEIN YIAB"/>
    <property type="match status" value="1"/>
</dbReference>
<keyword evidence="1" id="KW-1133">Transmembrane helix</keyword>
<gene>
    <name evidence="4" type="ORF">CHU32_12675</name>
    <name evidence="3" type="ORF">CHU33_09750</name>
</gene>
<evidence type="ECO:0000256" key="1">
    <source>
        <dbReference type="SAM" id="Phobius"/>
    </source>
</evidence>
<reference evidence="5 6" key="1">
    <citation type="submission" date="2018-01" db="EMBL/GenBank/DDBJ databases">
        <title>Superficieibacter electus gen. nov., sp. nov., an extended-spectrum beta-lactamase possessing member of the Enterobacteriaceae family, isolated from intensive care unit surfaces.</title>
        <authorList>
            <person name="Potter R.F."/>
            <person name="D'Souza A.W."/>
        </authorList>
    </citation>
    <scope>NUCLEOTIDE SEQUENCE [LARGE SCALE GENOMIC DNA]</scope>
    <source>
        <strain evidence="4 6">BP-1</strain>
        <strain evidence="3 5">BP-2</strain>
    </source>
</reference>
<dbReference type="RefSeq" id="WP_103675884.1">
    <property type="nucleotide sequence ID" value="NZ_PQGD01000009.1"/>
</dbReference>
<feature type="transmembrane region" description="Helical" evidence="1">
    <location>
        <begin position="99"/>
        <end position="117"/>
    </location>
</feature>
<dbReference type="PANTHER" id="PTHR37290">
    <property type="entry name" value="INNER MEMBRANE PROTEIN YIAA-RELATED"/>
    <property type="match status" value="1"/>
</dbReference>
<sequence length="126" mass="13885">MGETTRALSTRAAKIVLPIGILVYAVGLWPVCSTLSEKGYYIALLLLGLFTVMVYSHLTRHQCLNATMSTWCQLMLLASMGLLAVGLWNEPIALSQKIIYFIAWIISLLAMTFCVNVDQTSGAKKQ</sequence>
<dbReference type="InterPro" id="IPR038972">
    <property type="entry name" value="YiaA-like"/>
</dbReference>
<name>A0A2P5GPR8_9ENTR</name>
<comment type="caution">
    <text evidence="4">The sequence shown here is derived from an EMBL/GenBank/DDBJ whole genome shotgun (WGS) entry which is preliminary data.</text>
</comment>
<accession>A0A2P5GPR8</accession>
<dbReference type="InterPro" id="IPR008024">
    <property type="entry name" value="YiaAB"/>
</dbReference>
<feature type="domain" description="YiaAB two helix" evidence="2">
    <location>
        <begin position="72"/>
        <end position="110"/>
    </location>
</feature>
<evidence type="ECO:0000313" key="6">
    <source>
        <dbReference type="Proteomes" id="UP000247005"/>
    </source>
</evidence>
<proteinExistence type="predicted"/>
<feature type="domain" description="YiaAB two helix" evidence="2">
    <location>
        <begin position="12"/>
        <end position="60"/>
    </location>
</feature>
<organism evidence="4 6">
    <name type="scientific">Superficieibacter electus</name>
    <dbReference type="NCBI Taxonomy" id="2022662"/>
    <lineage>
        <taxon>Bacteria</taxon>
        <taxon>Pseudomonadati</taxon>
        <taxon>Pseudomonadota</taxon>
        <taxon>Gammaproteobacteria</taxon>
        <taxon>Enterobacterales</taxon>
        <taxon>Enterobacteriaceae</taxon>
        <taxon>Superficieibacter</taxon>
    </lineage>
</organism>
<feature type="transmembrane region" description="Helical" evidence="1">
    <location>
        <begin position="12"/>
        <end position="29"/>
    </location>
</feature>
<dbReference type="GO" id="GO:0006974">
    <property type="term" value="P:DNA damage response"/>
    <property type="evidence" value="ECO:0007669"/>
    <property type="project" value="TreeGrafter"/>
</dbReference>
<evidence type="ECO:0000259" key="2">
    <source>
        <dbReference type="Pfam" id="PF05360"/>
    </source>
</evidence>
<evidence type="ECO:0000313" key="4">
    <source>
        <dbReference type="EMBL" id="POP48548.1"/>
    </source>
</evidence>
<dbReference type="Proteomes" id="UP000237073">
    <property type="component" value="Unassembled WGS sequence"/>
</dbReference>
<dbReference type="AlphaFoldDB" id="A0A2P5GPR8"/>